<comment type="function">
    <text evidence="1 9">May be involved in recombinational repair of damaged DNA.</text>
</comment>
<evidence type="ECO:0000256" key="8">
    <source>
        <dbReference type="ARBA" id="ARBA00033408"/>
    </source>
</evidence>
<evidence type="ECO:0000259" key="10">
    <source>
        <dbReference type="Pfam" id="PF02463"/>
    </source>
</evidence>
<dbReference type="PANTHER" id="PTHR11059">
    <property type="entry name" value="DNA REPAIR PROTEIN RECN"/>
    <property type="match status" value="1"/>
</dbReference>
<evidence type="ECO:0000313" key="11">
    <source>
        <dbReference type="EMBL" id="CAD2077200.1"/>
    </source>
</evidence>
<evidence type="ECO:0000256" key="4">
    <source>
        <dbReference type="ARBA" id="ARBA00022741"/>
    </source>
</evidence>
<keyword evidence="5 9" id="KW-0227">DNA damage</keyword>
<dbReference type="GO" id="GO:0005524">
    <property type="term" value="F:ATP binding"/>
    <property type="evidence" value="ECO:0007669"/>
    <property type="project" value="UniProtKB-KW"/>
</dbReference>
<accession>A0A6V7RGU1</accession>
<organism evidence="11 12">
    <name type="scientific">Phocicoccus schoeneichii</name>
    <dbReference type="NCBI Taxonomy" id="1812261"/>
    <lineage>
        <taxon>Bacteria</taxon>
        <taxon>Bacillati</taxon>
        <taxon>Bacillota</taxon>
        <taxon>Bacilli</taxon>
        <taxon>Bacillales</taxon>
        <taxon>Salinicoccaceae</taxon>
        <taxon>Phocicoccus</taxon>
    </lineage>
</organism>
<dbReference type="InterPro" id="IPR027417">
    <property type="entry name" value="P-loop_NTPase"/>
</dbReference>
<sequence length="554" mass="64396">MLLRLNIKNFAVLENIELDLYDKLTVISGESGTGKSMLIEAMGYLGGKRASTEDIRYETSSSVIEGVFDFPDTEKLNKVLDHYNIPIDEVFIVRREIMQNKKSIIKVNNQLVTLTALREIMAEVFTIHTQDAHDDILRKENQLNYLDLFIELEEEQVYKDYQMAYQNYRSISTRIKELEYKDRNRLEQLDYLKLQLKEISALNLQNVDEEEELEEELEYLMNYETVHESLQTIESMFNSELSIETQLYEINSTLDRIVQFAPNYESYREQLESSYHLLRELNSEVNRDITSLEFDENRLNEIQERLSSINYLKRKYNETFTGLIELQGNLERDIEALVNFSASYEELQEKKEHAFKKMESYAKELHQLRIDRKDFLETSIEKELQDLDMLHSQIEISVKEGQFNEKGFSNVEFLISTNKGEPMKPLNKVASGGEVSRINLALRTIFSTFENQALVILDEIDTGVSGYVATKMAEKMKLLSKTRQVFTISHLPQAAATSDHHLNVYKEVIDGRTVSVAKYLNDEEHTYEIARMLSGSELNDAAINNARELINSSK</sequence>
<comment type="similarity">
    <text evidence="2 9">Belongs to the RecN family.</text>
</comment>
<evidence type="ECO:0000256" key="7">
    <source>
        <dbReference type="ARBA" id="ARBA00023204"/>
    </source>
</evidence>
<dbReference type="SUPFAM" id="SSF52540">
    <property type="entry name" value="P-loop containing nucleoside triphosphate hydrolases"/>
    <property type="match status" value="1"/>
</dbReference>
<evidence type="ECO:0000256" key="3">
    <source>
        <dbReference type="ARBA" id="ARBA00021315"/>
    </source>
</evidence>
<keyword evidence="6" id="KW-0067">ATP-binding</keyword>
<dbReference type="NCBIfam" id="TIGR00634">
    <property type="entry name" value="recN"/>
    <property type="match status" value="1"/>
</dbReference>
<dbReference type="GO" id="GO:0009432">
    <property type="term" value="P:SOS response"/>
    <property type="evidence" value="ECO:0007669"/>
    <property type="project" value="TreeGrafter"/>
</dbReference>
<comment type="caution">
    <text evidence="11">The sequence shown here is derived from an EMBL/GenBank/DDBJ whole genome shotgun (WGS) entry which is preliminary data.</text>
</comment>
<evidence type="ECO:0000256" key="1">
    <source>
        <dbReference type="ARBA" id="ARBA00003618"/>
    </source>
</evidence>
<dbReference type="InterPro" id="IPR004604">
    <property type="entry name" value="DNA_recomb/repair_RecN"/>
</dbReference>
<dbReference type="EMBL" id="CAJEWE010000010">
    <property type="protein sequence ID" value="CAD2077200.1"/>
    <property type="molecule type" value="Genomic_DNA"/>
</dbReference>
<evidence type="ECO:0000256" key="9">
    <source>
        <dbReference type="PIRNR" id="PIRNR003128"/>
    </source>
</evidence>
<dbReference type="PANTHER" id="PTHR11059:SF0">
    <property type="entry name" value="DNA REPAIR PROTEIN RECN"/>
    <property type="match status" value="1"/>
</dbReference>
<evidence type="ECO:0000256" key="5">
    <source>
        <dbReference type="ARBA" id="ARBA00022763"/>
    </source>
</evidence>
<dbReference type="GO" id="GO:0006281">
    <property type="term" value="P:DNA repair"/>
    <property type="evidence" value="ECO:0007669"/>
    <property type="project" value="UniProtKB-KW"/>
</dbReference>
<evidence type="ECO:0000313" key="12">
    <source>
        <dbReference type="Proteomes" id="UP000521032"/>
    </source>
</evidence>
<evidence type="ECO:0000256" key="6">
    <source>
        <dbReference type="ARBA" id="ARBA00022840"/>
    </source>
</evidence>
<feature type="domain" description="RecF/RecN/SMC N-terminal" evidence="10">
    <location>
        <begin position="2"/>
        <end position="506"/>
    </location>
</feature>
<dbReference type="PIRSF" id="PIRSF003128">
    <property type="entry name" value="RecN"/>
    <property type="match status" value="1"/>
</dbReference>
<name>A0A6V7RGU1_9BACL</name>
<dbReference type="Gene3D" id="3.40.50.300">
    <property type="entry name" value="P-loop containing nucleotide triphosphate hydrolases"/>
    <property type="match status" value="2"/>
</dbReference>
<protein>
    <recommendedName>
        <fullName evidence="3 9">DNA repair protein RecN</fullName>
    </recommendedName>
    <alternativeName>
        <fullName evidence="8 9">Recombination protein N</fullName>
    </alternativeName>
</protein>
<dbReference type="Proteomes" id="UP000521032">
    <property type="component" value="Unassembled WGS sequence"/>
</dbReference>
<evidence type="ECO:0000256" key="2">
    <source>
        <dbReference type="ARBA" id="ARBA00009441"/>
    </source>
</evidence>
<proteinExistence type="inferred from homology"/>
<keyword evidence="7 9" id="KW-0234">DNA repair</keyword>
<dbReference type="RefSeq" id="WP_186087797.1">
    <property type="nucleotide sequence ID" value="NZ_BMDB01000001.1"/>
</dbReference>
<gene>
    <name evidence="11" type="primary">recN</name>
    <name evidence="11" type="ORF">JEOSCH030_01245</name>
</gene>
<dbReference type="InterPro" id="IPR003395">
    <property type="entry name" value="RecF/RecN/SMC_N"/>
</dbReference>
<dbReference type="GO" id="GO:0006310">
    <property type="term" value="P:DNA recombination"/>
    <property type="evidence" value="ECO:0007669"/>
    <property type="project" value="InterPro"/>
</dbReference>
<reference evidence="11 12" key="1">
    <citation type="submission" date="2020-07" db="EMBL/GenBank/DDBJ databases">
        <authorList>
            <person name="Criscuolo A."/>
        </authorList>
    </citation>
    <scope>NUCLEOTIDE SEQUENCE [LARGE SCALE GENOMIC DNA]</scope>
    <source>
        <strain evidence="12">CIP 111030</strain>
    </source>
</reference>
<dbReference type="CDD" id="cd03241">
    <property type="entry name" value="ABC_RecN"/>
    <property type="match status" value="1"/>
</dbReference>
<dbReference type="AlphaFoldDB" id="A0A6V7RGU1"/>
<keyword evidence="12" id="KW-1185">Reference proteome</keyword>
<dbReference type="Pfam" id="PF02463">
    <property type="entry name" value="SMC_N"/>
    <property type="match status" value="1"/>
</dbReference>
<dbReference type="GO" id="GO:0043590">
    <property type="term" value="C:bacterial nucleoid"/>
    <property type="evidence" value="ECO:0007669"/>
    <property type="project" value="TreeGrafter"/>
</dbReference>
<keyword evidence="4" id="KW-0547">Nucleotide-binding</keyword>